<dbReference type="InterPro" id="IPR003737">
    <property type="entry name" value="GlcNAc_PI_deacetylase-related"/>
</dbReference>
<evidence type="ECO:0008006" key="3">
    <source>
        <dbReference type="Google" id="ProtNLM"/>
    </source>
</evidence>
<keyword evidence="2" id="KW-1185">Reference proteome</keyword>
<dbReference type="Pfam" id="PF02585">
    <property type="entry name" value="PIG-L"/>
    <property type="match status" value="1"/>
</dbReference>
<dbReference type="AlphaFoldDB" id="A0A1E5FZQ3"/>
<name>A0A1E5FZQ3_9FIRM</name>
<proteinExistence type="predicted"/>
<comment type="caution">
    <text evidence="1">The sequence shown here is derived from an EMBL/GenBank/DDBJ whole genome shotgun (WGS) entry which is preliminary data.</text>
</comment>
<sequence>MSIKKILLVYAHPDDETFANAGTIAKYTNEYQAEVYVAVATKGEAGKLGDPPLTTRENLGNFRENEMRKAAKHLGITDIFFLNFLDGTLDILTEVDKKKLRSAIAKIILEIKPDILITFPEDGISLHKDHIAIHSSCLAAIDSVKMEYIIPKMYYTVVPKSLYKLRGKTNQGTLDSQVTTKINIAKYKQIKFRALLEYRTQVFSINKVFPGLLTSNNLSLIYDYEHYQLVSLYGETIDFTSHREVSLFDKLK</sequence>
<organism evidence="1 2">
    <name type="scientific">Desulfuribacillus alkaliarsenatis</name>
    <dbReference type="NCBI Taxonomy" id="766136"/>
    <lineage>
        <taxon>Bacteria</taxon>
        <taxon>Bacillati</taxon>
        <taxon>Bacillota</taxon>
        <taxon>Desulfuribacillia</taxon>
        <taxon>Desulfuribacillales</taxon>
        <taxon>Desulfuribacillaceae</taxon>
        <taxon>Desulfuribacillus</taxon>
    </lineage>
</organism>
<dbReference type="SUPFAM" id="SSF102588">
    <property type="entry name" value="LmbE-like"/>
    <property type="match status" value="1"/>
</dbReference>
<dbReference type="EMBL" id="MIJE01000033">
    <property type="protein sequence ID" value="OEF96044.1"/>
    <property type="molecule type" value="Genomic_DNA"/>
</dbReference>
<dbReference type="PANTHER" id="PTHR12993:SF11">
    <property type="entry name" value="N-ACETYLGLUCOSAMINYL-PHOSPHATIDYLINOSITOL DE-N-ACETYLASE"/>
    <property type="match status" value="1"/>
</dbReference>
<protein>
    <recommendedName>
        <fullName evidence="3">GlcNAc-PI de-N-acetylase</fullName>
    </recommendedName>
</protein>
<accession>A0A1E5FZQ3</accession>
<gene>
    <name evidence="1" type="ORF">BHF68_09885</name>
</gene>
<dbReference type="PANTHER" id="PTHR12993">
    <property type="entry name" value="N-ACETYLGLUCOSAMINYL-PHOSPHATIDYLINOSITOL DE-N-ACETYLASE-RELATED"/>
    <property type="match status" value="1"/>
</dbReference>
<dbReference type="RefSeq" id="WP_069643964.1">
    <property type="nucleotide sequence ID" value="NZ_MIJE01000033.1"/>
</dbReference>
<dbReference type="Proteomes" id="UP000094296">
    <property type="component" value="Unassembled WGS sequence"/>
</dbReference>
<reference evidence="1 2" key="1">
    <citation type="submission" date="2016-09" db="EMBL/GenBank/DDBJ databases">
        <title>Draft genome sequence for the type strain of Desulfuribacillus alkaliarsenatis AHT28, an obligately anaerobic, sulfidogenic bacterium isolated from Russian soda lake sediments.</title>
        <authorList>
            <person name="Abin C.A."/>
            <person name="Hollibaugh J.T."/>
        </authorList>
    </citation>
    <scope>NUCLEOTIDE SEQUENCE [LARGE SCALE GENOMIC DNA]</scope>
    <source>
        <strain evidence="1 2">AHT28</strain>
    </source>
</reference>
<dbReference type="Gene3D" id="3.40.50.10320">
    <property type="entry name" value="LmbE-like"/>
    <property type="match status" value="1"/>
</dbReference>
<dbReference type="GO" id="GO:0016811">
    <property type="term" value="F:hydrolase activity, acting on carbon-nitrogen (but not peptide) bonds, in linear amides"/>
    <property type="evidence" value="ECO:0007669"/>
    <property type="project" value="TreeGrafter"/>
</dbReference>
<dbReference type="STRING" id="766136.BHF68_09885"/>
<evidence type="ECO:0000313" key="1">
    <source>
        <dbReference type="EMBL" id="OEF96044.1"/>
    </source>
</evidence>
<evidence type="ECO:0000313" key="2">
    <source>
        <dbReference type="Proteomes" id="UP000094296"/>
    </source>
</evidence>
<dbReference type="InterPro" id="IPR024078">
    <property type="entry name" value="LmbE-like_dom_sf"/>
</dbReference>